<comment type="caution">
    <text evidence="2">The sequence shown here is derived from an EMBL/GenBank/DDBJ whole genome shotgun (WGS) entry which is preliminary data.</text>
</comment>
<evidence type="ECO:0000256" key="1">
    <source>
        <dbReference type="SAM" id="Phobius"/>
    </source>
</evidence>
<protein>
    <submittedName>
        <fullName evidence="2">Uncharacterized protein</fullName>
    </submittedName>
</protein>
<dbReference type="RefSeq" id="WP_205116568.1">
    <property type="nucleotide sequence ID" value="NZ_JAFBCM010000001.1"/>
</dbReference>
<keyword evidence="1" id="KW-0812">Transmembrane</keyword>
<accession>A0ABV7YLP3</accession>
<keyword evidence="1" id="KW-1133">Transmembrane helix</keyword>
<name>A0ABV7YLP3_9ACTN</name>
<keyword evidence="3" id="KW-1185">Reference proteome</keyword>
<feature type="transmembrane region" description="Helical" evidence="1">
    <location>
        <begin position="54"/>
        <end position="82"/>
    </location>
</feature>
<organism evidence="2 3">
    <name type="scientific">Tenggerimyces flavus</name>
    <dbReference type="NCBI Taxonomy" id="1708749"/>
    <lineage>
        <taxon>Bacteria</taxon>
        <taxon>Bacillati</taxon>
        <taxon>Actinomycetota</taxon>
        <taxon>Actinomycetes</taxon>
        <taxon>Propionibacteriales</taxon>
        <taxon>Nocardioidaceae</taxon>
        <taxon>Tenggerimyces</taxon>
    </lineage>
</organism>
<evidence type="ECO:0000313" key="2">
    <source>
        <dbReference type="EMBL" id="MFC3765591.1"/>
    </source>
</evidence>
<evidence type="ECO:0000313" key="3">
    <source>
        <dbReference type="Proteomes" id="UP001595699"/>
    </source>
</evidence>
<dbReference type="EMBL" id="JBHRZH010000041">
    <property type="protein sequence ID" value="MFC3765591.1"/>
    <property type="molecule type" value="Genomic_DNA"/>
</dbReference>
<sequence length="119" mass="12692">MSASQASATQRRRKEGRGYAWAVGLSALVWAAASVLVGFGFFTVPGRDPVRQGGWFFAIWLLGITPAGIVLALLSSGVVAIFRKLGARALPGIVQALPAVAIVCGVIFLFFRWLFTPVE</sequence>
<reference evidence="3" key="1">
    <citation type="journal article" date="2019" name="Int. J. Syst. Evol. Microbiol.">
        <title>The Global Catalogue of Microorganisms (GCM) 10K type strain sequencing project: providing services to taxonomists for standard genome sequencing and annotation.</title>
        <authorList>
            <consortium name="The Broad Institute Genomics Platform"/>
            <consortium name="The Broad Institute Genome Sequencing Center for Infectious Disease"/>
            <person name="Wu L."/>
            <person name="Ma J."/>
        </authorList>
    </citation>
    <scope>NUCLEOTIDE SEQUENCE [LARGE SCALE GENOMIC DNA]</scope>
    <source>
        <strain evidence="3">CGMCC 4.7241</strain>
    </source>
</reference>
<dbReference type="Proteomes" id="UP001595699">
    <property type="component" value="Unassembled WGS sequence"/>
</dbReference>
<keyword evidence="1" id="KW-0472">Membrane</keyword>
<gene>
    <name evidence="2" type="ORF">ACFOUW_32485</name>
</gene>
<feature type="transmembrane region" description="Helical" evidence="1">
    <location>
        <begin position="94"/>
        <end position="115"/>
    </location>
</feature>
<proteinExistence type="predicted"/>
<feature type="transmembrane region" description="Helical" evidence="1">
    <location>
        <begin position="20"/>
        <end position="42"/>
    </location>
</feature>